<keyword evidence="5" id="KW-1185">Reference proteome</keyword>
<dbReference type="InterPro" id="IPR004606">
    <property type="entry name" value="Mop_domain"/>
</dbReference>
<dbReference type="SUPFAM" id="SSF50331">
    <property type="entry name" value="MOP-like"/>
    <property type="match status" value="1"/>
</dbReference>
<gene>
    <name evidence="4" type="ORF">GWK09_01250</name>
</gene>
<comment type="caution">
    <text evidence="4">The sequence shown here is derived from an EMBL/GenBank/DDBJ whole genome shotgun (WGS) entry which is preliminary data.</text>
</comment>
<evidence type="ECO:0000313" key="4">
    <source>
        <dbReference type="EMBL" id="NER09130.1"/>
    </source>
</evidence>
<dbReference type="InterPro" id="IPR008995">
    <property type="entry name" value="Mo/tungstate-bd_C_term_dom"/>
</dbReference>
<dbReference type="Proteomes" id="UP000468443">
    <property type="component" value="Unassembled WGS sequence"/>
</dbReference>
<keyword evidence="1 2" id="KW-0500">Molybdenum</keyword>
<dbReference type="Gene3D" id="2.40.50.100">
    <property type="match status" value="2"/>
</dbReference>
<dbReference type="GO" id="GO:0015689">
    <property type="term" value="P:molybdate ion transport"/>
    <property type="evidence" value="ECO:0007669"/>
    <property type="project" value="InterPro"/>
</dbReference>
<proteinExistence type="predicted"/>
<dbReference type="RefSeq" id="WP_163691204.1">
    <property type="nucleotide sequence ID" value="NZ_FXTW01000001.1"/>
</dbReference>
<dbReference type="Pfam" id="PF03459">
    <property type="entry name" value="TOBE"/>
    <property type="match status" value="1"/>
</dbReference>
<dbReference type="EMBL" id="JAABOP010000001">
    <property type="protein sequence ID" value="NER09130.1"/>
    <property type="molecule type" value="Genomic_DNA"/>
</dbReference>
<dbReference type="PROSITE" id="PS51866">
    <property type="entry name" value="MOP"/>
    <property type="match status" value="1"/>
</dbReference>
<dbReference type="AlphaFoldDB" id="A0A6P0U9D0"/>
<dbReference type="InterPro" id="IPR005116">
    <property type="entry name" value="Transp-assoc_OB_typ1"/>
</dbReference>
<name>A0A6P0U9D0_9FLAO</name>
<evidence type="ECO:0000256" key="2">
    <source>
        <dbReference type="PROSITE-ProRule" id="PRU01213"/>
    </source>
</evidence>
<sequence>MNKFRGHISTIESDGGLSLVTVIVPVDMELRCIVIDTPDSAPYLAAGREVEVLFKETEVVIGLEGTDGISLSNQIPCVVESLETGVLLSSLDLKCPSGRIRSIISTRSAGELGLKPGTAVRAMIKLNEIMLSPI</sequence>
<feature type="domain" description="Mop" evidence="3">
    <location>
        <begin position="68"/>
        <end position="133"/>
    </location>
</feature>
<evidence type="ECO:0000313" key="5">
    <source>
        <dbReference type="Proteomes" id="UP000468443"/>
    </source>
</evidence>
<protein>
    <submittedName>
        <fullName evidence="4">Tobe domain protein</fullName>
    </submittedName>
</protein>
<organism evidence="4 5">
    <name type="scientific">Muriicola jejuensis</name>
    <dbReference type="NCBI Taxonomy" id="504488"/>
    <lineage>
        <taxon>Bacteria</taxon>
        <taxon>Pseudomonadati</taxon>
        <taxon>Bacteroidota</taxon>
        <taxon>Flavobacteriia</taxon>
        <taxon>Flavobacteriales</taxon>
        <taxon>Flavobacteriaceae</taxon>
        <taxon>Muriicola</taxon>
    </lineage>
</organism>
<reference evidence="4 5" key="1">
    <citation type="submission" date="2020-01" db="EMBL/GenBank/DDBJ databases">
        <title>Muriicola jejuensis KCTC 22299.</title>
        <authorList>
            <person name="Wang G."/>
        </authorList>
    </citation>
    <scope>NUCLEOTIDE SEQUENCE [LARGE SCALE GENOMIC DNA]</scope>
    <source>
        <strain evidence="4 5">KCTC 22299</strain>
    </source>
</reference>
<accession>A0A6P0U9D0</accession>
<evidence type="ECO:0000256" key="1">
    <source>
        <dbReference type="ARBA" id="ARBA00022505"/>
    </source>
</evidence>
<evidence type="ECO:0000259" key="3">
    <source>
        <dbReference type="PROSITE" id="PS51866"/>
    </source>
</evidence>